<organism evidence="1 2">
    <name type="scientific">Splendidivirga corallicola</name>
    <dbReference type="NCBI Taxonomy" id="3051826"/>
    <lineage>
        <taxon>Bacteria</taxon>
        <taxon>Pseudomonadati</taxon>
        <taxon>Bacteroidota</taxon>
        <taxon>Cytophagia</taxon>
        <taxon>Cytophagales</taxon>
        <taxon>Splendidivirgaceae</taxon>
        <taxon>Splendidivirga</taxon>
    </lineage>
</organism>
<dbReference type="Proteomes" id="UP001172082">
    <property type="component" value="Unassembled WGS sequence"/>
</dbReference>
<gene>
    <name evidence="1" type="ORF">QQ008_01650</name>
</gene>
<evidence type="ECO:0000313" key="1">
    <source>
        <dbReference type="EMBL" id="MDN5200035.1"/>
    </source>
</evidence>
<dbReference type="Gene3D" id="1.20.120.450">
    <property type="entry name" value="dinb family like domain"/>
    <property type="match status" value="1"/>
</dbReference>
<dbReference type="InterPro" id="IPR034660">
    <property type="entry name" value="DinB/YfiT-like"/>
</dbReference>
<protein>
    <submittedName>
        <fullName evidence="1">DinB family protein</fullName>
    </submittedName>
</protein>
<dbReference type="EMBL" id="JAUJEA010000001">
    <property type="protein sequence ID" value="MDN5200035.1"/>
    <property type="molecule type" value="Genomic_DNA"/>
</dbReference>
<evidence type="ECO:0000313" key="2">
    <source>
        <dbReference type="Proteomes" id="UP001172082"/>
    </source>
</evidence>
<sequence length="83" mass="9756">MEQEIMILDEEDLFFQKDPNSWNIVHCLEHLNRYAAYYLPAIDTAISCAQISPTSKNTQFPTTWLGRLYVRSLHPENVKKSKR</sequence>
<reference evidence="1" key="1">
    <citation type="submission" date="2023-06" db="EMBL/GenBank/DDBJ databases">
        <title>Genomic of Parafulvivirga corallium.</title>
        <authorList>
            <person name="Wang G."/>
        </authorList>
    </citation>
    <scope>NUCLEOTIDE SEQUENCE</scope>
    <source>
        <strain evidence="1">BMA10</strain>
    </source>
</reference>
<comment type="caution">
    <text evidence="1">The sequence shown here is derived from an EMBL/GenBank/DDBJ whole genome shotgun (WGS) entry which is preliminary data.</text>
</comment>
<name>A0ABT8KH39_9BACT</name>
<accession>A0ABT8KH39</accession>
<keyword evidence="2" id="KW-1185">Reference proteome</keyword>
<proteinExistence type="predicted"/>